<evidence type="ECO:0000313" key="4">
    <source>
        <dbReference type="Proteomes" id="UP001497497"/>
    </source>
</evidence>
<sequence>MAAERLTQKALEQHDKVHPKLLSSKERTHSCSRDELSNSLKGRSRIFSRTDSMRSIPNLDGTASSVDRQNSSRHSLMTPRPRAGLSVFRIVAAARAWKRMSQRKPEIPVKPEITMENTFRLGPHPEETFKSEKVQVVLGDVLGRYLRHFKYTPDDSKQMCLAISSEIKSRVKGLGFPRYKIVSQVIIFQNKGQGSEVCSRCIWSQGTDSFASDTFKNGQFVCVANVHAVYCE</sequence>
<keyword evidence="4" id="KW-1185">Reference proteome</keyword>
<feature type="compositionally biased region" description="Polar residues" evidence="2">
    <location>
        <begin position="37"/>
        <end position="75"/>
    </location>
</feature>
<dbReference type="EMBL" id="CAXITT010000247">
    <property type="protein sequence ID" value="CAL1537054.1"/>
    <property type="molecule type" value="Genomic_DNA"/>
</dbReference>
<organism evidence="3 4">
    <name type="scientific">Lymnaea stagnalis</name>
    <name type="common">Great pond snail</name>
    <name type="synonym">Helix stagnalis</name>
    <dbReference type="NCBI Taxonomy" id="6523"/>
    <lineage>
        <taxon>Eukaryota</taxon>
        <taxon>Metazoa</taxon>
        <taxon>Spiralia</taxon>
        <taxon>Lophotrochozoa</taxon>
        <taxon>Mollusca</taxon>
        <taxon>Gastropoda</taxon>
        <taxon>Heterobranchia</taxon>
        <taxon>Euthyneura</taxon>
        <taxon>Panpulmonata</taxon>
        <taxon>Hygrophila</taxon>
        <taxon>Lymnaeoidea</taxon>
        <taxon>Lymnaeidae</taxon>
        <taxon>Lymnaea</taxon>
    </lineage>
</organism>
<evidence type="ECO:0000256" key="1">
    <source>
        <dbReference type="ARBA" id="ARBA00005361"/>
    </source>
</evidence>
<dbReference type="GO" id="GO:0045505">
    <property type="term" value="F:dynein intermediate chain binding"/>
    <property type="evidence" value="ECO:0007669"/>
    <property type="project" value="TreeGrafter"/>
</dbReference>
<dbReference type="InterPro" id="IPR005334">
    <property type="entry name" value="Tctex-1-like"/>
</dbReference>
<evidence type="ECO:0000313" key="3">
    <source>
        <dbReference type="EMBL" id="CAL1537054.1"/>
    </source>
</evidence>
<proteinExistence type="inferred from homology"/>
<dbReference type="InterPro" id="IPR038586">
    <property type="entry name" value="Tctex-1-like_sf"/>
</dbReference>
<dbReference type="AlphaFoldDB" id="A0AAV2HSW3"/>
<dbReference type="GO" id="GO:0007018">
    <property type="term" value="P:microtubule-based movement"/>
    <property type="evidence" value="ECO:0007669"/>
    <property type="project" value="TreeGrafter"/>
</dbReference>
<dbReference type="GO" id="GO:0005737">
    <property type="term" value="C:cytoplasm"/>
    <property type="evidence" value="ECO:0007669"/>
    <property type="project" value="TreeGrafter"/>
</dbReference>
<dbReference type="Proteomes" id="UP001497497">
    <property type="component" value="Unassembled WGS sequence"/>
</dbReference>
<dbReference type="CDD" id="cd21451">
    <property type="entry name" value="DLC-like_TCTEX1D"/>
    <property type="match status" value="1"/>
</dbReference>
<protein>
    <submittedName>
        <fullName evidence="3">Uncharacterized protein</fullName>
    </submittedName>
</protein>
<name>A0AAV2HSW3_LYMST</name>
<feature type="compositionally biased region" description="Basic and acidic residues" evidence="2">
    <location>
        <begin position="11"/>
        <end position="36"/>
    </location>
</feature>
<dbReference type="GO" id="GO:0005868">
    <property type="term" value="C:cytoplasmic dynein complex"/>
    <property type="evidence" value="ECO:0007669"/>
    <property type="project" value="TreeGrafter"/>
</dbReference>
<comment type="similarity">
    <text evidence="1">Belongs to the dynein light chain Tctex-type family.</text>
</comment>
<reference evidence="3 4" key="1">
    <citation type="submission" date="2024-04" db="EMBL/GenBank/DDBJ databases">
        <authorList>
            <consortium name="Genoscope - CEA"/>
            <person name="William W."/>
        </authorList>
    </citation>
    <scope>NUCLEOTIDE SEQUENCE [LARGE SCALE GENOMIC DNA]</scope>
</reference>
<gene>
    <name evidence="3" type="ORF">GSLYS_00010967001</name>
</gene>
<dbReference type="PANTHER" id="PTHR21255:SF65">
    <property type="entry name" value="TCTEX1 DOMAIN-CONTAINING PROTEIN 2"/>
    <property type="match status" value="1"/>
</dbReference>
<evidence type="ECO:0000256" key="2">
    <source>
        <dbReference type="SAM" id="MobiDB-lite"/>
    </source>
</evidence>
<comment type="caution">
    <text evidence="3">The sequence shown here is derived from an EMBL/GenBank/DDBJ whole genome shotgun (WGS) entry which is preliminary data.</text>
</comment>
<feature type="region of interest" description="Disordered" evidence="2">
    <location>
        <begin position="1"/>
        <end position="79"/>
    </location>
</feature>
<accession>A0AAV2HSW3</accession>
<dbReference type="PANTHER" id="PTHR21255">
    <property type="entry name" value="T-COMPLEX-ASSOCIATED-TESTIS-EXPRESSED 1/ DYNEIN LIGHT CHAIN"/>
    <property type="match status" value="1"/>
</dbReference>
<dbReference type="Pfam" id="PF03645">
    <property type="entry name" value="Tctex-1"/>
    <property type="match status" value="1"/>
</dbReference>
<dbReference type="Gene3D" id="3.30.1140.40">
    <property type="entry name" value="Tctex-1"/>
    <property type="match status" value="1"/>
</dbReference>